<dbReference type="STRING" id="28189.CCYN74_30278"/>
<protein>
    <submittedName>
        <fullName evidence="1">Uncharacterized protein</fullName>
    </submittedName>
</protein>
<sequence>MLSIHLKNTKNKGVSYITYEEETILAKLYDKTEIKFIKKLWKNYYNDPIFSFEELEIAYKELFALSVEMIAKATTSPEIDFVYKMIAIVSYAVFHKENLYCISD</sequence>
<dbReference type="EMBL" id="CDOD01000045">
    <property type="protein sequence ID" value="CEN38291.1"/>
    <property type="molecule type" value="Genomic_DNA"/>
</dbReference>
<evidence type="ECO:0000313" key="1">
    <source>
        <dbReference type="EMBL" id="CEN38291.1"/>
    </source>
</evidence>
<keyword evidence="2" id="KW-1185">Reference proteome</keyword>
<dbReference type="eggNOG" id="ENOG503460R">
    <property type="taxonomic scope" value="Bacteria"/>
</dbReference>
<name>A0A0B7HEZ9_9FLAO</name>
<accession>A0A0B7HEZ9</accession>
<proteinExistence type="predicted"/>
<dbReference type="RefSeq" id="WP_041993682.1">
    <property type="nucleotide sequence ID" value="NZ_CDOD01000045.1"/>
</dbReference>
<dbReference type="Proteomes" id="UP000038055">
    <property type="component" value="Unassembled WGS sequence"/>
</dbReference>
<dbReference type="AlphaFoldDB" id="A0A0B7HEZ9"/>
<organism evidence="1 2">
    <name type="scientific">Capnocytophaga cynodegmi</name>
    <dbReference type="NCBI Taxonomy" id="28189"/>
    <lineage>
        <taxon>Bacteria</taxon>
        <taxon>Pseudomonadati</taxon>
        <taxon>Bacteroidota</taxon>
        <taxon>Flavobacteriia</taxon>
        <taxon>Flavobacteriales</taxon>
        <taxon>Flavobacteriaceae</taxon>
        <taxon>Capnocytophaga</taxon>
    </lineage>
</organism>
<reference evidence="2" key="1">
    <citation type="submission" date="2015-01" db="EMBL/GenBank/DDBJ databases">
        <authorList>
            <person name="MANFREDI Pablo"/>
        </authorList>
    </citation>
    <scope>NUCLEOTIDE SEQUENCE [LARGE SCALE GENOMIC DNA]</scope>
    <source>
        <strain evidence="2">Ccyn2B</strain>
    </source>
</reference>
<gene>
    <name evidence="1" type="ORF">CCYN2B_50013</name>
</gene>
<evidence type="ECO:0000313" key="2">
    <source>
        <dbReference type="Proteomes" id="UP000038055"/>
    </source>
</evidence>